<evidence type="ECO:0000256" key="5">
    <source>
        <dbReference type="ARBA" id="ARBA00022729"/>
    </source>
</evidence>
<evidence type="ECO:0000256" key="6">
    <source>
        <dbReference type="ARBA" id="ARBA00047475"/>
    </source>
</evidence>
<sequence>MSADQETELFRKLINPNFPDIVDIAMKCPLVMVNSIEFYEAPRPTLSKIVNIGGVGVEFKDENFLPVLPQNVHVFKWLPQSDLLAHPKTKAFISHGGYNSVQEAIIAGVPLITIALFGDQHKNSKLAEKHRIAVNLRKDSVDVEAIVNALKKLLNDHRNLVTALLRYKFHGKDTMIFLESRTMYSVFLFLFVAFAPQQSSSFKMVLFVPSIANSQVVFNARVAETLAKAGHDVTMVMVSSMADRNSNDVKVMEQVKSMWTVVVFENVKLYFANHDLSLWDARFRKIMSNSVSLFSDTCRVILDNKEFLNWLLLQKFDLAFAPMMDVCPIGLIHYAKTPSWIWLNSGGSAGIVAYYIGVPTIPSYVPPMMMEAVDQMTFFERVKSFVGHTLTIALRKRMVLDRYTELFRKLIDPNFPDIVDIVKKCPLVMVNSNELFEAPRPTISKIVNIGGVGMEFEKASPLSADYQRIINASVNLVVFSFGSVTPINKMPLDWKKAFLGAFSYFSKHHFIMKYEESDLQDYLPSNVHLFKWLPQAALLSHPKTKAFISHGGWNSLQVNNLTWMMASLIEVPNANAKLWRFTKNSMKRIHKE</sequence>
<keyword evidence="9" id="KW-1185">Reference proteome</keyword>
<gene>
    <name evidence="8" type="primary">UGT1A1_1</name>
    <name evidence="8" type="ORF">KIN20_018095</name>
</gene>
<dbReference type="Proteomes" id="UP001196413">
    <property type="component" value="Unassembled WGS sequence"/>
</dbReference>
<dbReference type="PROSITE" id="PS00375">
    <property type="entry name" value="UDPGT"/>
    <property type="match status" value="1"/>
</dbReference>
<dbReference type="EMBL" id="JAHQIW010003603">
    <property type="protein sequence ID" value="KAJ1359385.1"/>
    <property type="molecule type" value="Genomic_DNA"/>
</dbReference>
<name>A0AAD5MIS9_PARTN</name>
<evidence type="ECO:0000256" key="4">
    <source>
        <dbReference type="ARBA" id="ARBA00022679"/>
    </source>
</evidence>
<comment type="caution">
    <text evidence="8">The sequence shown here is derived from an EMBL/GenBank/DDBJ whole genome shotgun (WGS) entry which is preliminary data.</text>
</comment>
<dbReference type="InterPro" id="IPR035595">
    <property type="entry name" value="UDP_glycos_trans_CS"/>
</dbReference>
<comment type="catalytic activity">
    <reaction evidence="6">
        <text>glucuronate acceptor + UDP-alpha-D-glucuronate = acceptor beta-D-glucuronoside + UDP + H(+)</text>
        <dbReference type="Rhea" id="RHEA:21032"/>
        <dbReference type="ChEBI" id="CHEBI:15378"/>
        <dbReference type="ChEBI" id="CHEBI:58052"/>
        <dbReference type="ChEBI" id="CHEBI:58223"/>
        <dbReference type="ChEBI" id="CHEBI:132367"/>
        <dbReference type="ChEBI" id="CHEBI:132368"/>
        <dbReference type="EC" id="2.4.1.17"/>
    </reaction>
</comment>
<evidence type="ECO:0000313" key="8">
    <source>
        <dbReference type="EMBL" id="KAJ1359385.1"/>
    </source>
</evidence>
<keyword evidence="3 7" id="KW-0328">Glycosyltransferase</keyword>
<keyword evidence="4 7" id="KW-0808">Transferase</keyword>
<keyword evidence="5" id="KW-0732">Signal</keyword>
<reference evidence="8" key="1">
    <citation type="submission" date="2021-06" db="EMBL/GenBank/DDBJ databases">
        <title>Parelaphostrongylus tenuis whole genome reference sequence.</title>
        <authorList>
            <person name="Garwood T.J."/>
            <person name="Larsen P.A."/>
            <person name="Fountain-Jones N.M."/>
            <person name="Garbe J.R."/>
            <person name="Macchietto M.G."/>
            <person name="Kania S.A."/>
            <person name="Gerhold R.W."/>
            <person name="Richards J.E."/>
            <person name="Wolf T.M."/>
        </authorList>
    </citation>
    <scope>NUCLEOTIDE SEQUENCE</scope>
    <source>
        <strain evidence="8">MNPRO001-30</strain>
        <tissue evidence="8">Meninges</tissue>
    </source>
</reference>
<evidence type="ECO:0000256" key="2">
    <source>
        <dbReference type="ARBA" id="ARBA00012544"/>
    </source>
</evidence>
<dbReference type="PANTHER" id="PTHR48043:SF145">
    <property type="entry name" value="FI06409P-RELATED"/>
    <property type="match status" value="1"/>
</dbReference>
<dbReference type="Gene3D" id="3.40.50.2000">
    <property type="entry name" value="Glycogen Phosphorylase B"/>
    <property type="match status" value="2"/>
</dbReference>
<dbReference type="InterPro" id="IPR002213">
    <property type="entry name" value="UDP_glucos_trans"/>
</dbReference>
<evidence type="ECO:0000256" key="7">
    <source>
        <dbReference type="RuleBase" id="RU003718"/>
    </source>
</evidence>
<dbReference type="InterPro" id="IPR050271">
    <property type="entry name" value="UDP-glycosyltransferase"/>
</dbReference>
<protein>
    <recommendedName>
        <fullName evidence="2">glucuronosyltransferase</fullName>
        <ecNumber evidence="2">2.4.1.17</ecNumber>
    </recommendedName>
</protein>
<evidence type="ECO:0000313" key="9">
    <source>
        <dbReference type="Proteomes" id="UP001196413"/>
    </source>
</evidence>
<dbReference type="EC" id="2.4.1.17" evidence="2"/>
<accession>A0AAD5MIS9</accession>
<organism evidence="8 9">
    <name type="scientific">Parelaphostrongylus tenuis</name>
    <name type="common">Meningeal worm</name>
    <dbReference type="NCBI Taxonomy" id="148309"/>
    <lineage>
        <taxon>Eukaryota</taxon>
        <taxon>Metazoa</taxon>
        <taxon>Ecdysozoa</taxon>
        <taxon>Nematoda</taxon>
        <taxon>Chromadorea</taxon>
        <taxon>Rhabditida</taxon>
        <taxon>Rhabditina</taxon>
        <taxon>Rhabditomorpha</taxon>
        <taxon>Strongyloidea</taxon>
        <taxon>Metastrongylidae</taxon>
        <taxon>Parelaphostrongylus</taxon>
    </lineage>
</organism>
<dbReference type="GO" id="GO:0015020">
    <property type="term" value="F:glucuronosyltransferase activity"/>
    <property type="evidence" value="ECO:0007669"/>
    <property type="project" value="UniProtKB-EC"/>
</dbReference>
<dbReference type="AlphaFoldDB" id="A0AAD5MIS9"/>
<dbReference type="PANTHER" id="PTHR48043">
    <property type="entry name" value="EG:EG0003.4 PROTEIN-RELATED"/>
    <property type="match status" value="1"/>
</dbReference>
<proteinExistence type="inferred from homology"/>
<comment type="similarity">
    <text evidence="1 7">Belongs to the UDP-glycosyltransferase family.</text>
</comment>
<evidence type="ECO:0000256" key="1">
    <source>
        <dbReference type="ARBA" id="ARBA00009995"/>
    </source>
</evidence>
<dbReference type="CDD" id="cd03784">
    <property type="entry name" value="GT1_Gtf-like"/>
    <property type="match status" value="2"/>
</dbReference>
<evidence type="ECO:0000256" key="3">
    <source>
        <dbReference type="ARBA" id="ARBA00022676"/>
    </source>
</evidence>
<dbReference type="SUPFAM" id="SSF53756">
    <property type="entry name" value="UDP-Glycosyltransferase/glycogen phosphorylase"/>
    <property type="match status" value="2"/>
</dbReference>
<dbReference type="Pfam" id="PF00201">
    <property type="entry name" value="UDPGT"/>
    <property type="match status" value="2"/>
</dbReference>